<evidence type="ECO:0000259" key="10">
    <source>
        <dbReference type="PROSITE" id="PS50109"/>
    </source>
</evidence>
<dbReference type="SUPFAM" id="SSF55785">
    <property type="entry name" value="PYP-like sensor domain (PAS domain)"/>
    <property type="match status" value="1"/>
</dbReference>
<keyword evidence="9" id="KW-1133">Transmembrane helix</keyword>
<dbReference type="Pfam" id="PF02518">
    <property type="entry name" value="HATPase_c"/>
    <property type="match status" value="1"/>
</dbReference>
<keyword evidence="9" id="KW-0472">Membrane</keyword>
<reference evidence="11 12" key="1">
    <citation type="submission" date="2014-12" db="EMBL/GenBank/DDBJ databases">
        <title>Draft genome sequence of Paenibacillus kamchatkensis strain B-2647.</title>
        <authorList>
            <person name="Karlyshev A.V."/>
            <person name="Kudryashova E.B."/>
        </authorList>
    </citation>
    <scope>NUCLEOTIDE SEQUENCE [LARGE SCALE GENOMIC DNA]</scope>
    <source>
        <strain evidence="11 12">VKM B-2647</strain>
    </source>
</reference>
<dbReference type="EC" id="2.7.13.3" evidence="2"/>
<evidence type="ECO:0000256" key="5">
    <source>
        <dbReference type="ARBA" id="ARBA00022741"/>
    </source>
</evidence>
<keyword evidence="5" id="KW-0547">Nucleotide-binding</keyword>
<keyword evidence="6" id="KW-0418">Kinase</keyword>
<dbReference type="PROSITE" id="PS50109">
    <property type="entry name" value="HIS_KIN"/>
    <property type="match status" value="1"/>
</dbReference>
<evidence type="ECO:0000256" key="4">
    <source>
        <dbReference type="ARBA" id="ARBA00022679"/>
    </source>
</evidence>
<evidence type="ECO:0000256" key="8">
    <source>
        <dbReference type="ARBA" id="ARBA00023012"/>
    </source>
</evidence>
<dbReference type="PRINTS" id="PR00344">
    <property type="entry name" value="BCTRLSENSOR"/>
</dbReference>
<proteinExistence type="predicted"/>
<dbReference type="PANTHER" id="PTHR43065">
    <property type="entry name" value="SENSOR HISTIDINE KINASE"/>
    <property type="match status" value="1"/>
</dbReference>
<comment type="caution">
    <text evidence="11">The sequence shown here is derived from an EMBL/GenBank/DDBJ whole genome shotgun (WGS) entry which is preliminary data.</text>
</comment>
<evidence type="ECO:0000256" key="1">
    <source>
        <dbReference type="ARBA" id="ARBA00000085"/>
    </source>
</evidence>
<keyword evidence="3" id="KW-0597">Phosphoprotein</keyword>
<evidence type="ECO:0000256" key="9">
    <source>
        <dbReference type="SAM" id="Phobius"/>
    </source>
</evidence>
<keyword evidence="8" id="KW-0902">Two-component regulatory system</keyword>
<keyword evidence="12" id="KW-1185">Reference proteome</keyword>
<evidence type="ECO:0000313" key="12">
    <source>
        <dbReference type="Proteomes" id="UP000031967"/>
    </source>
</evidence>
<dbReference type="PANTHER" id="PTHR43065:SF10">
    <property type="entry name" value="PEROXIDE STRESS-ACTIVATED HISTIDINE KINASE MAK3"/>
    <property type="match status" value="1"/>
</dbReference>
<keyword evidence="7" id="KW-0067">ATP-binding</keyword>
<dbReference type="SUPFAM" id="SSF47384">
    <property type="entry name" value="Homodimeric domain of signal transducing histidine kinase"/>
    <property type="match status" value="1"/>
</dbReference>
<dbReference type="Gene3D" id="3.30.565.10">
    <property type="entry name" value="Histidine kinase-like ATPase, C-terminal domain"/>
    <property type="match status" value="1"/>
</dbReference>
<dbReference type="SMART" id="SM00388">
    <property type="entry name" value="HisKA"/>
    <property type="match status" value="1"/>
</dbReference>
<dbReference type="Gene3D" id="3.30.450.20">
    <property type="entry name" value="PAS domain"/>
    <property type="match status" value="1"/>
</dbReference>
<feature type="transmembrane region" description="Helical" evidence="9">
    <location>
        <begin position="59"/>
        <end position="82"/>
    </location>
</feature>
<dbReference type="InterPro" id="IPR005467">
    <property type="entry name" value="His_kinase_dom"/>
</dbReference>
<evidence type="ECO:0000256" key="7">
    <source>
        <dbReference type="ARBA" id="ARBA00022840"/>
    </source>
</evidence>
<evidence type="ECO:0000313" key="11">
    <source>
        <dbReference type="EMBL" id="KIL38110.1"/>
    </source>
</evidence>
<sequence length="433" mass="48659">MLPNLALIPFALLYARKYRQANLHSKMLTMSLFLFVFIIVSTVRIALQVMAQPNAPLNEAVPVFALFFVFSLVAGSAVVFMIESIIDKHMLLFSLRQLSDSMPSSIVTVNRDGIITSVNRAFLHEYPLVADIPVVGRHFRVVTDLYGVDYRQTMLFRALAGEETRNAVVDYPEHCLLINAYPLRSPATGDIEGAISISRDITEVRELREKIDGLDRLSLVGQMAASVAHEIRNPMTSIRGFVQLMSERDRDSDHSHHGYYPIILEELDRVNGIIEDFLSLSRNRVVHKEPLNLNALVEESLPLLWAEANMNGIEIKLGLPEQLPELSLDRKEMKQLLLNLTHNAFEAMDRGGTLTLRTEADETAVYLRVSDTGCGMPREMMDRLFQPFFTTKQKGTGLGLAVCKNIVDRHNGRLDVRSEPGQGTTFTVVLPLK</sequence>
<dbReference type="SUPFAM" id="SSF55874">
    <property type="entry name" value="ATPase domain of HSP90 chaperone/DNA topoisomerase II/histidine kinase"/>
    <property type="match status" value="1"/>
</dbReference>
<dbReference type="InterPro" id="IPR003594">
    <property type="entry name" value="HATPase_dom"/>
</dbReference>
<organism evidence="11 12">
    <name type="scientific">Gordoniibacillus kamchatkensis</name>
    <dbReference type="NCBI Taxonomy" id="1590651"/>
    <lineage>
        <taxon>Bacteria</taxon>
        <taxon>Bacillati</taxon>
        <taxon>Bacillota</taxon>
        <taxon>Bacilli</taxon>
        <taxon>Bacillales</taxon>
        <taxon>Paenibacillaceae</taxon>
        <taxon>Gordoniibacillus</taxon>
    </lineage>
</organism>
<dbReference type="SMART" id="SM00387">
    <property type="entry name" value="HATPase_c"/>
    <property type="match status" value="1"/>
</dbReference>
<accession>A0ABR5ABY4</accession>
<dbReference type="InterPro" id="IPR035965">
    <property type="entry name" value="PAS-like_dom_sf"/>
</dbReference>
<evidence type="ECO:0000256" key="2">
    <source>
        <dbReference type="ARBA" id="ARBA00012438"/>
    </source>
</evidence>
<keyword evidence="4" id="KW-0808">Transferase</keyword>
<dbReference type="EMBL" id="JXAK01000076">
    <property type="protein sequence ID" value="KIL38110.1"/>
    <property type="molecule type" value="Genomic_DNA"/>
</dbReference>
<dbReference type="InterPro" id="IPR013656">
    <property type="entry name" value="PAS_4"/>
</dbReference>
<gene>
    <name evidence="11" type="ORF">SD70_28590</name>
</gene>
<keyword evidence="9" id="KW-0812">Transmembrane</keyword>
<dbReference type="Pfam" id="PF08448">
    <property type="entry name" value="PAS_4"/>
    <property type="match status" value="1"/>
</dbReference>
<dbReference type="CDD" id="cd00082">
    <property type="entry name" value="HisKA"/>
    <property type="match status" value="1"/>
</dbReference>
<protein>
    <recommendedName>
        <fullName evidence="2">histidine kinase</fullName>
        <ecNumber evidence="2">2.7.13.3</ecNumber>
    </recommendedName>
</protein>
<feature type="transmembrane region" description="Helical" evidence="9">
    <location>
        <begin position="27"/>
        <end position="47"/>
    </location>
</feature>
<dbReference type="Gene3D" id="1.10.287.130">
    <property type="match status" value="1"/>
</dbReference>
<dbReference type="InterPro" id="IPR036097">
    <property type="entry name" value="HisK_dim/P_sf"/>
</dbReference>
<dbReference type="Proteomes" id="UP000031967">
    <property type="component" value="Unassembled WGS sequence"/>
</dbReference>
<dbReference type="InterPro" id="IPR004358">
    <property type="entry name" value="Sig_transdc_His_kin-like_C"/>
</dbReference>
<dbReference type="InterPro" id="IPR003661">
    <property type="entry name" value="HisK_dim/P_dom"/>
</dbReference>
<dbReference type="Pfam" id="PF00512">
    <property type="entry name" value="HisKA"/>
    <property type="match status" value="1"/>
</dbReference>
<comment type="catalytic activity">
    <reaction evidence="1">
        <text>ATP + protein L-histidine = ADP + protein N-phospho-L-histidine.</text>
        <dbReference type="EC" id="2.7.13.3"/>
    </reaction>
</comment>
<feature type="domain" description="Histidine kinase" evidence="10">
    <location>
        <begin position="226"/>
        <end position="433"/>
    </location>
</feature>
<evidence type="ECO:0000256" key="6">
    <source>
        <dbReference type="ARBA" id="ARBA00022777"/>
    </source>
</evidence>
<evidence type="ECO:0000256" key="3">
    <source>
        <dbReference type="ARBA" id="ARBA00022553"/>
    </source>
</evidence>
<dbReference type="InterPro" id="IPR036890">
    <property type="entry name" value="HATPase_C_sf"/>
</dbReference>
<name>A0ABR5ABY4_9BACL</name>